<feature type="transmembrane region" description="Helical" evidence="6">
    <location>
        <begin position="95"/>
        <end position="113"/>
    </location>
</feature>
<feature type="domain" description="Rhodopsin" evidence="7">
    <location>
        <begin position="63"/>
        <end position="238"/>
    </location>
</feature>
<dbReference type="InterPro" id="IPR052337">
    <property type="entry name" value="SAT4-like"/>
</dbReference>
<dbReference type="PANTHER" id="PTHR33048:SF96">
    <property type="entry name" value="INTEGRAL MEMBRANE PROTEIN"/>
    <property type="match status" value="1"/>
</dbReference>
<evidence type="ECO:0000256" key="4">
    <source>
        <dbReference type="ARBA" id="ARBA00023136"/>
    </source>
</evidence>
<proteinExistence type="inferred from homology"/>
<comment type="subcellular location">
    <subcellularLocation>
        <location evidence="1">Membrane</location>
        <topology evidence="1">Multi-pass membrane protein</topology>
    </subcellularLocation>
</comment>
<dbReference type="AlphaFoldDB" id="A0A8H4LM34"/>
<evidence type="ECO:0000256" key="6">
    <source>
        <dbReference type="SAM" id="Phobius"/>
    </source>
</evidence>
<dbReference type="InterPro" id="IPR049326">
    <property type="entry name" value="Rhodopsin_dom_fungi"/>
</dbReference>
<keyword evidence="4 6" id="KW-0472">Membrane</keyword>
<keyword evidence="3 6" id="KW-1133">Transmembrane helix</keyword>
<evidence type="ECO:0000256" key="1">
    <source>
        <dbReference type="ARBA" id="ARBA00004141"/>
    </source>
</evidence>
<dbReference type="PANTHER" id="PTHR33048">
    <property type="entry name" value="PTH11-LIKE INTEGRAL MEMBRANE PROTEIN (AFU_ORTHOLOGUE AFUA_5G11245)"/>
    <property type="match status" value="1"/>
</dbReference>
<comment type="similarity">
    <text evidence="5">Belongs to the SAT4 family.</text>
</comment>
<dbReference type="OrthoDB" id="3936451at2759"/>
<dbReference type="EMBL" id="JAADYS010000321">
    <property type="protein sequence ID" value="KAF4470603.1"/>
    <property type="molecule type" value="Genomic_DNA"/>
</dbReference>
<feature type="transmembrane region" description="Helical" evidence="6">
    <location>
        <begin position="53"/>
        <end position="75"/>
    </location>
</feature>
<organism evidence="8 9">
    <name type="scientific">Fusarium albosuccineum</name>
    <dbReference type="NCBI Taxonomy" id="1237068"/>
    <lineage>
        <taxon>Eukaryota</taxon>
        <taxon>Fungi</taxon>
        <taxon>Dikarya</taxon>
        <taxon>Ascomycota</taxon>
        <taxon>Pezizomycotina</taxon>
        <taxon>Sordariomycetes</taxon>
        <taxon>Hypocreomycetidae</taxon>
        <taxon>Hypocreales</taxon>
        <taxon>Nectriaceae</taxon>
        <taxon>Fusarium</taxon>
        <taxon>Fusarium decemcellulare species complex</taxon>
    </lineage>
</organism>
<evidence type="ECO:0000313" key="9">
    <source>
        <dbReference type="Proteomes" id="UP000554235"/>
    </source>
</evidence>
<keyword evidence="2 6" id="KW-0812">Transmembrane</keyword>
<evidence type="ECO:0000256" key="5">
    <source>
        <dbReference type="ARBA" id="ARBA00038359"/>
    </source>
</evidence>
<feature type="transmembrane region" description="Helical" evidence="6">
    <location>
        <begin position="175"/>
        <end position="196"/>
    </location>
</feature>
<dbReference type="GO" id="GO:0016020">
    <property type="term" value="C:membrane"/>
    <property type="evidence" value="ECO:0007669"/>
    <property type="project" value="UniProtKB-SubCell"/>
</dbReference>
<dbReference type="Proteomes" id="UP000554235">
    <property type="component" value="Unassembled WGS sequence"/>
</dbReference>
<evidence type="ECO:0000256" key="3">
    <source>
        <dbReference type="ARBA" id="ARBA00022989"/>
    </source>
</evidence>
<accession>A0A8H4LM34</accession>
<sequence>MQISLSYFHRTLKDCALRYDTYIGRSQNAAFFVRKAAYAFLSRYIRRRLQNSILYTSLASFVFRGTIVGGIGKFTDNLTMREASVGMQSWYFGELIYGVLSILIRISVGLYLLRICRSTMHKKILYVSLTIVGLTSTVYFFATLFQCSPPKYYWEQFLSIEESGSCESSLVTTTAIVLSVVAGTSDWVIAMMPAVVLWNIRISQQSKIIIVGLMSLGVLAGIAIIVRIPFIKGLEITKEFLYETV</sequence>
<dbReference type="Pfam" id="PF20684">
    <property type="entry name" value="Fung_rhodopsin"/>
    <property type="match status" value="1"/>
</dbReference>
<reference evidence="8 9" key="1">
    <citation type="submission" date="2020-01" db="EMBL/GenBank/DDBJ databases">
        <title>Identification and distribution of gene clusters putatively required for synthesis of sphingolipid metabolism inhibitors in phylogenetically diverse species of the filamentous fungus Fusarium.</title>
        <authorList>
            <person name="Kim H.-S."/>
            <person name="Busman M."/>
            <person name="Brown D.W."/>
            <person name="Divon H."/>
            <person name="Uhlig S."/>
            <person name="Proctor R.H."/>
        </authorList>
    </citation>
    <scope>NUCLEOTIDE SEQUENCE [LARGE SCALE GENOMIC DNA]</scope>
    <source>
        <strain evidence="8 9">NRRL 20459</strain>
    </source>
</reference>
<protein>
    <submittedName>
        <fullName evidence="8">Integral membrane</fullName>
    </submittedName>
</protein>
<gene>
    <name evidence="8" type="ORF">FALBO_2492</name>
</gene>
<comment type="caution">
    <text evidence="8">The sequence shown here is derived from an EMBL/GenBank/DDBJ whole genome shotgun (WGS) entry which is preliminary data.</text>
</comment>
<evidence type="ECO:0000256" key="2">
    <source>
        <dbReference type="ARBA" id="ARBA00022692"/>
    </source>
</evidence>
<evidence type="ECO:0000313" key="8">
    <source>
        <dbReference type="EMBL" id="KAF4470603.1"/>
    </source>
</evidence>
<feature type="transmembrane region" description="Helical" evidence="6">
    <location>
        <begin position="125"/>
        <end position="145"/>
    </location>
</feature>
<evidence type="ECO:0000259" key="7">
    <source>
        <dbReference type="Pfam" id="PF20684"/>
    </source>
</evidence>
<feature type="transmembrane region" description="Helical" evidence="6">
    <location>
        <begin position="208"/>
        <end position="230"/>
    </location>
</feature>
<name>A0A8H4LM34_9HYPO</name>
<keyword evidence="9" id="KW-1185">Reference proteome</keyword>